<feature type="domain" description="WW" evidence="7">
    <location>
        <begin position="3"/>
        <end position="37"/>
    </location>
</feature>
<organism evidence="9 10">
    <name type="scientific">Pichia kluyveri</name>
    <name type="common">Yeast</name>
    <dbReference type="NCBI Taxonomy" id="36015"/>
    <lineage>
        <taxon>Eukaryota</taxon>
        <taxon>Fungi</taxon>
        <taxon>Dikarya</taxon>
        <taxon>Ascomycota</taxon>
        <taxon>Saccharomycotina</taxon>
        <taxon>Pichiomycetes</taxon>
        <taxon>Pichiales</taxon>
        <taxon>Pichiaceae</taxon>
        <taxon>Pichia</taxon>
    </lineage>
</organism>
<dbReference type="GO" id="GO:0005634">
    <property type="term" value="C:nucleus"/>
    <property type="evidence" value="ECO:0007669"/>
    <property type="project" value="TreeGrafter"/>
</dbReference>
<evidence type="ECO:0000259" key="8">
    <source>
        <dbReference type="PROSITE" id="PS50198"/>
    </source>
</evidence>
<dbReference type="SUPFAM" id="SSF54534">
    <property type="entry name" value="FKBP-like"/>
    <property type="match status" value="1"/>
</dbReference>
<gene>
    <name evidence="9" type="ORF">DAPK24_045150</name>
</gene>
<dbReference type="SUPFAM" id="SSF51045">
    <property type="entry name" value="WW domain"/>
    <property type="match status" value="1"/>
</dbReference>
<dbReference type="PANTHER" id="PTHR10657:SF4">
    <property type="entry name" value="PEPTIDYL-PROLYL CIS-TRANS ISOMERASE-RELATED"/>
    <property type="match status" value="1"/>
</dbReference>
<dbReference type="InterPro" id="IPR000297">
    <property type="entry name" value="PPIase_PpiC"/>
</dbReference>
<evidence type="ECO:0000256" key="3">
    <source>
        <dbReference type="ARBA" id="ARBA00023235"/>
    </source>
</evidence>
<dbReference type="Gene3D" id="3.10.50.40">
    <property type="match status" value="1"/>
</dbReference>
<feature type="domain" description="PpiC" evidence="8">
    <location>
        <begin position="54"/>
        <end position="165"/>
    </location>
</feature>
<dbReference type="PROSITE" id="PS50198">
    <property type="entry name" value="PPIC_PPIASE_2"/>
    <property type="match status" value="1"/>
</dbReference>
<evidence type="ECO:0000256" key="1">
    <source>
        <dbReference type="ARBA" id="ARBA00000971"/>
    </source>
</evidence>
<dbReference type="SMART" id="SM00456">
    <property type="entry name" value="WW"/>
    <property type="match status" value="1"/>
</dbReference>
<keyword evidence="3 4" id="KW-0413">Isomerase</keyword>
<reference evidence="9 10" key="1">
    <citation type="journal article" date="2023" name="Elife">
        <title>Identification of key yeast species and microbe-microbe interactions impacting larval growth of Drosophila in the wild.</title>
        <authorList>
            <person name="Mure A."/>
            <person name="Sugiura Y."/>
            <person name="Maeda R."/>
            <person name="Honda K."/>
            <person name="Sakurai N."/>
            <person name="Takahashi Y."/>
            <person name="Watada M."/>
            <person name="Katoh T."/>
            <person name="Gotoh A."/>
            <person name="Gotoh Y."/>
            <person name="Taniguchi I."/>
            <person name="Nakamura K."/>
            <person name="Hayashi T."/>
            <person name="Katayama T."/>
            <person name="Uemura T."/>
            <person name="Hattori Y."/>
        </authorList>
    </citation>
    <scope>NUCLEOTIDE SEQUENCE [LARGE SCALE GENOMIC DNA]</scope>
    <source>
        <strain evidence="9 10">PK-24</strain>
    </source>
</reference>
<sequence length="165" mass="18856">MSTGLPDDWTIRISRTHNHEYYFNKQTEESQWEPPAGTDMDALNDYLSKKLHIPTKVRVRHLLIKHNQSRKPSSWKEQEITRTKESAIEKLKSYKDEIERGDITLEELAKENSDCSSHSKGGDLGYFGKGEMQPPFEKAAMALQIGDLSNIVETDSGVHLIERIG</sequence>
<evidence type="ECO:0000313" key="10">
    <source>
        <dbReference type="Proteomes" id="UP001378960"/>
    </source>
</evidence>
<dbReference type="AlphaFoldDB" id="A0AAV5RA89"/>
<name>A0AAV5RA89_PICKL</name>
<dbReference type="PROSITE" id="PS01159">
    <property type="entry name" value="WW_DOMAIN_1"/>
    <property type="match status" value="1"/>
</dbReference>
<dbReference type="CDD" id="cd00201">
    <property type="entry name" value="WW"/>
    <property type="match status" value="1"/>
</dbReference>
<dbReference type="GO" id="GO:0003755">
    <property type="term" value="F:peptidyl-prolyl cis-trans isomerase activity"/>
    <property type="evidence" value="ECO:0007669"/>
    <property type="project" value="UniProtKB-UniRule"/>
</dbReference>
<evidence type="ECO:0000256" key="6">
    <source>
        <dbReference type="SAM" id="Coils"/>
    </source>
</evidence>
<dbReference type="Pfam" id="PF00639">
    <property type="entry name" value="Rotamase"/>
    <property type="match status" value="1"/>
</dbReference>
<dbReference type="PROSITE" id="PS50020">
    <property type="entry name" value="WW_DOMAIN_2"/>
    <property type="match status" value="1"/>
</dbReference>
<evidence type="ECO:0000313" key="9">
    <source>
        <dbReference type="EMBL" id="GMM47917.1"/>
    </source>
</evidence>
<dbReference type="GO" id="GO:0005829">
    <property type="term" value="C:cytosol"/>
    <property type="evidence" value="ECO:0007669"/>
    <property type="project" value="TreeGrafter"/>
</dbReference>
<accession>A0AAV5RA89</accession>
<keyword evidence="6" id="KW-0175">Coiled coil</keyword>
<protein>
    <recommendedName>
        <fullName evidence="5">Peptidyl-prolyl cis-trans isomerase</fullName>
        <ecNumber evidence="5">5.2.1.8</ecNumber>
    </recommendedName>
</protein>
<dbReference type="InterPro" id="IPR051370">
    <property type="entry name" value="PPIase_Pin1"/>
</dbReference>
<evidence type="ECO:0000256" key="2">
    <source>
        <dbReference type="ARBA" id="ARBA00023110"/>
    </source>
</evidence>
<dbReference type="PANTHER" id="PTHR10657">
    <property type="entry name" value="PEPTIDYL-PROLYL CIS-TRANS ISOMERASE"/>
    <property type="match status" value="1"/>
</dbReference>
<dbReference type="Proteomes" id="UP001378960">
    <property type="component" value="Unassembled WGS sequence"/>
</dbReference>
<evidence type="ECO:0000256" key="4">
    <source>
        <dbReference type="PROSITE-ProRule" id="PRU00278"/>
    </source>
</evidence>
<dbReference type="Gene3D" id="2.20.70.10">
    <property type="match status" value="1"/>
</dbReference>
<comment type="caution">
    <text evidence="9">The sequence shown here is derived from an EMBL/GenBank/DDBJ whole genome shotgun (WGS) entry which is preliminary data.</text>
</comment>
<keyword evidence="10" id="KW-1185">Reference proteome</keyword>
<dbReference type="InterPro" id="IPR036020">
    <property type="entry name" value="WW_dom_sf"/>
</dbReference>
<dbReference type="Pfam" id="PF00397">
    <property type="entry name" value="WW"/>
    <property type="match status" value="1"/>
</dbReference>
<keyword evidence="2 4" id="KW-0697">Rotamase</keyword>
<dbReference type="GO" id="GO:0060261">
    <property type="term" value="P:positive regulation of transcription initiation by RNA polymerase II"/>
    <property type="evidence" value="ECO:0007669"/>
    <property type="project" value="UniProtKB-ARBA"/>
</dbReference>
<dbReference type="FunFam" id="3.10.50.40:FF:000026">
    <property type="entry name" value="Peptidyl-prolyl cis-trans isomerase"/>
    <property type="match status" value="1"/>
</dbReference>
<evidence type="ECO:0000256" key="5">
    <source>
        <dbReference type="RuleBase" id="RU363014"/>
    </source>
</evidence>
<evidence type="ECO:0000259" key="7">
    <source>
        <dbReference type="PROSITE" id="PS50020"/>
    </source>
</evidence>
<dbReference type="EMBL" id="BTGB01000009">
    <property type="protein sequence ID" value="GMM47917.1"/>
    <property type="molecule type" value="Genomic_DNA"/>
</dbReference>
<dbReference type="InterPro" id="IPR046357">
    <property type="entry name" value="PPIase_dom_sf"/>
</dbReference>
<dbReference type="InterPro" id="IPR001202">
    <property type="entry name" value="WW_dom"/>
</dbReference>
<feature type="coiled-coil region" evidence="6">
    <location>
        <begin position="77"/>
        <end position="111"/>
    </location>
</feature>
<proteinExistence type="predicted"/>
<dbReference type="EC" id="5.2.1.8" evidence="5"/>
<comment type="catalytic activity">
    <reaction evidence="1 5">
        <text>[protein]-peptidylproline (omega=180) = [protein]-peptidylproline (omega=0)</text>
        <dbReference type="Rhea" id="RHEA:16237"/>
        <dbReference type="Rhea" id="RHEA-COMP:10747"/>
        <dbReference type="Rhea" id="RHEA-COMP:10748"/>
        <dbReference type="ChEBI" id="CHEBI:83833"/>
        <dbReference type="ChEBI" id="CHEBI:83834"/>
        <dbReference type="EC" id="5.2.1.8"/>
    </reaction>
</comment>